<keyword evidence="16" id="KW-1185">Reference proteome</keyword>
<evidence type="ECO:0000256" key="11">
    <source>
        <dbReference type="ARBA" id="ARBA00069988"/>
    </source>
</evidence>
<dbReference type="Gene3D" id="3.20.20.80">
    <property type="entry name" value="Glycosidases"/>
    <property type="match status" value="1"/>
</dbReference>
<organism evidence="15 16">
    <name type="scientific">Mesorhabditis spiculigera</name>
    <dbReference type="NCBI Taxonomy" id="96644"/>
    <lineage>
        <taxon>Eukaryota</taxon>
        <taxon>Metazoa</taxon>
        <taxon>Ecdysozoa</taxon>
        <taxon>Nematoda</taxon>
        <taxon>Chromadorea</taxon>
        <taxon>Rhabditida</taxon>
        <taxon>Rhabditina</taxon>
        <taxon>Rhabditomorpha</taxon>
        <taxon>Rhabditoidea</taxon>
        <taxon>Rhabditidae</taxon>
        <taxon>Mesorhabditinae</taxon>
        <taxon>Mesorhabditis</taxon>
    </lineage>
</organism>
<dbReference type="GO" id="GO:0005764">
    <property type="term" value="C:lysosome"/>
    <property type="evidence" value="ECO:0007669"/>
    <property type="project" value="TreeGrafter"/>
</dbReference>
<evidence type="ECO:0000313" key="16">
    <source>
        <dbReference type="Proteomes" id="UP001177023"/>
    </source>
</evidence>
<keyword evidence="7" id="KW-0326">Glycosidase</keyword>
<evidence type="ECO:0000256" key="3">
    <source>
        <dbReference type="ARBA" id="ARBA00012663"/>
    </source>
</evidence>
<dbReference type="Gene3D" id="3.30.379.10">
    <property type="entry name" value="Chitobiase/beta-hexosaminidase domain 2-like"/>
    <property type="match status" value="1"/>
</dbReference>
<evidence type="ECO:0000256" key="9">
    <source>
        <dbReference type="ARBA" id="ARBA00033000"/>
    </source>
</evidence>
<evidence type="ECO:0000259" key="14">
    <source>
        <dbReference type="Pfam" id="PF14845"/>
    </source>
</evidence>
<name>A0AA36DK49_9BILA</name>
<evidence type="ECO:0000256" key="5">
    <source>
        <dbReference type="ARBA" id="ARBA00022801"/>
    </source>
</evidence>
<dbReference type="Proteomes" id="UP001177023">
    <property type="component" value="Unassembled WGS sequence"/>
</dbReference>
<comment type="catalytic activity">
    <reaction evidence="1">
        <text>Hydrolysis of terminal non-reducing N-acetyl-D-hexosamine residues in N-acetyl-beta-D-hexosaminides.</text>
        <dbReference type="EC" id="3.2.1.52"/>
    </reaction>
</comment>
<dbReference type="AlphaFoldDB" id="A0AA36DK49"/>
<dbReference type="InterPro" id="IPR017853">
    <property type="entry name" value="GH"/>
</dbReference>
<gene>
    <name evidence="15" type="ORF">MSPICULIGERA_LOCUS25511</name>
</gene>
<dbReference type="Pfam" id="PF14845">
    <property type="entry name" value="Glycohydro_20b2"/>
    <property type="match status" value="1"/>
</dbReference>
<feature type="non-terminal residue" evidence="15">
    <location>
        <position position="1"/>
    </location>
</feature>
<dbReference type="FunFam" id="3.20.20.80:FF:000063">
    <property type="entry name" value="Beta-hexosaminidase"/>
    <property type="match status" value="1"/>
</dbReference>
<sequence>MVRNVVTDCDIIQKALARAEKLAFRGFEINSTSADEDLEELKSLKIDILSGDCPTGVPQIDVDESYSISIPIDKTTAKIEANQVWGILRALESFTQLIFQAADGSLQIHSVDIRDHPRFSWRGILLDSSRHFLPIEIILENLDIMAQNKMNVFHWHLVDSEAFPYPSEKFPNLTAKGAYSPRHHYTVANIKKVIDYARLRGIRVVAEFDTPAHTGSWAGGKPGLLAECSDRNSPSSLIDPTLSQNYQFLEEFFKEALNLFPDEYMHFGGDEVAQDIKDCWQNNKALRKRMQRQGFGGDTKKLLKYYWKRFFESIEKARPGTKRVVWQEAAEAEGQLSKDTLVHVWDGTTIDLAKKSLSQLTRRGHQVIFSSCWYLNRIRYGPDWGYLNGKNFNFRGMFYECDPQDFYGTQEEKDRVLGGEAAMWGEFVDGTNLIPTLWPRASAVAERLWSNPEDTKTPEAAWPRLHEHRCRMVRRGYRAQPINWPDYCPPTCEGDVCLRFTSGAQGSSTEDATCMSGFKYLTMGCEYDAVSGATPNYSFACNTTNCNASPPIFTTNSAGVVVEAELGNLKLPVRVRELVKCYQIDSQDDLDTEEMDLPIFERAAACVQRYIYDYYHGEVSFFTPLNSESDGDQTLIFGQNPLNGDWRLSYPGLVFHLRFSNDYSTLSLNCQHDPCNSDISALLPTEPTVTCYQYDVPAYRDYYYCNPVWNFYKENT</sequence>
<dbReference type="GO" id="GO:0006689">
    <property type="term" value="P:ganglioside catabolic process"/>
    <property type="evidence" value="ECO:0007669"/>
    <property type="project" value="TreeGrafter"/>
</dbReference>
<dbReference type="InterPro" id="IPR025705">
    <property type="entry name" value="Beta_hexosaminidase_sua/sub"/>
</dbReference>
<comment type="similarity">
    <text evidence="2">Belongs to the glycosyl hydrolase 20 family.</text>
</comment>
<dbReference type="InterPro" id="IPR029018">
    <property type="entry name" value="Hex-like_dom2"/>
</dbReference>
<feature type="active site" description="Proton donor" evidence="12">
    <location>
        <position position="271"/>
    </location>
</feature>
<evidence type="ECO:0000259" key="13">
    <source>
        <dbReference type="Pfam" id="PF00728"/>
    </source>
</evidence>
<evidence type="ECO:0000256" key="6">
    <source>
        <dbReference type="ARBA" id="ARBA00023180"/>
    </source>
</evidence>
<dbReference type="PRINTS" id="PR00738">
    <property type="entry name" value="GLHYDRLASE20"/>
</dbReference>
<evidence type="ECO:0000256" key="4">
    <source>
        <dbReference type="ARBA" id="ARBA00022729"/>
    </source>
</evidence>
<comment type="function">
    <text evidence="10">Responsible for the degradation of GM2 gangliosides, and a variety of other molecules containing terminal N-acetyl hexosamines. Degrades chitotriose.</text>
</comment>
<evidence type="ECO:0000256" key="7">
    <source>
        <dbReference type="ARBA" id="ARBA00023295"/>
    </source>
</evidence>
<accession>A0AA36DK49</accession>
<dbReference type="GO" id="GO:0016020">
    <property type="term" value="C:membrane"/>
    <property type="evidence" value="ECO:0007669"/>
    <property type="project" value="TreeGrafter"/>
</dbReference>
<evidence type="ECO:0000256" key="10">
    <source>
        <dbReference type="ARBA" id="ARBA00053719"/>
    </source>
</evidence>
<dbReference type="CDD" id="cd06562">
    <property type="entry name" value="GH20_HexA_HexB-like"/>
    <property type="match status" value="1"/>
</dbReference>
<dbReference type="GO" id="GO:0004563">
    <property type="term" value="F:beta-N-acetylhexosaminidase activity"/>
    <property type="evidence" value="ECO:0007669"/>
    <property type="project" value="UniProtKB-EC"/>
</dbReference>
<feature type="domain" description="Glycoside hydrolase family 20 catalytic" evidence="13">
    <location>
        <begin position="119"/>
        <end position="451"/>
    </location>
</feature>
<dbReference type="InterPro" id="IPR029019">
    <property type="entry name" value="HEX_eukaryotic_N"/>
</dbReference>
<keyword evidence="6" id="KW-0325">Glycoprotein</keyword>
<dbReference type="SUPFAM" id="SSF55545">
    <property type="entry name" value="beta-N-acetylhexosaminidase-like domain"/>
    <property type="match status" value="1"/>
</dbReference>
<dbReference type="PANTHER" id="PTHR22600:SF21">
    <property type="entry name" value="BETA-HEXOSAMINIDASE A"/>
    <property type="match status" value="1"/>
</dbReference>
<dbReference type="PANTHER" id="PTHR22600">
    <property type="entry name" value="BETA-HEXOSAMINIDASE"/>
    <property type="match status" value="1"/>
</dbReference>
<dbReference type="SUPFAM" id="SSF51445">
    <property type="entry name" value="(Trans)glycosidases"/>
    <property type="match status" value="1"/>
</dbReference>
<keyword evidence="5" id="KW-0378">Hydrolase</keyword>
<dbReference type="EC" id="3.2.1.52" evidence="3"/>
<dbReference type="GO" id="GO:0005975">
    <property type="term" value="P:carbohydrate metabolic process"/>
    <property type="evidence" value="ECO:0007669"/>
    <property type="project" value="InterPro"/>
</dbReference>
<evidence type="ECO:0000256" key="8">
    <source>
        <dbReference type="ARBA" id="ARBA00030512"/>
    </source>
</evidence>
<protein>
    <recommendedName>
        <fullName evidence="11">Beta-hexosaminidase A</fullName>
        <ecNumber evidence="3">3.2.1.52</ecNumber>
    </recommendedName>
    <alternativeName>
        <fullName evidence="8">Beta-N-acetylhexosaminidase</fullName>
    </alternativeName>
    <alternativeName>
        <fullName evidence="9">N-acetyl-beta-glucosaminidase</fullName>
    </alternativeName>
</protein>
<feature type="domain" description="Beta-hexosaminidase eukaryotic type N-terminal" evidence="14">
    <location>
        <begin position="34"/>
        <end position="97"/>
    </location>
</feature>
<comment type="caution">
    <text evidence="15">The sequence shown here is derived from an EMBL/GenBank/DDBJ whole genome shotgun (WGS) entry which is preliminary data.</text>
</comment>
<proteinExistence type="inferred from homology"/>
<dbReference type="Pfam" id="PF00728">
    <property type="entry name" value="Glyco_hydro_20"/>
    <property type="match status" value="1"/>
</dbReference>
<evidence type="ECO:0000256" key="2">
    <source>
        <dbReference type="ARBA" id="ARBA00006285"/>
    </source>
</evidence>
<dbReference type="EMBL" id="CATQJA010002710">
    <property type="protein sequence ID" value="CAJ0587551.1"/>
    <property type="molecule type" value="Genomic_DNA"/>
</dbReference>
<dbReference type="InterPro" id="IPR015883">
    <property type="entry name" value="Glyco_hydro_20_cat"/>
</dbReference>
<reference evidence="15" key="1">
    <citation type="submission" date="2023-06" db="EMBL/GenBank/DDBJ databases">
        <authorList>
            <person name="Delattre M."/>
        </authorList>
    </citation>
    <scope>NUCLEOTIDE SEQUENCE</scope>
    <source>
        <strain evidence="15">AF72</strain>
    </source>
</reference>
<evidence type="ECO:0000256" key="1">
    <source>
        <dbReference type="ARBA" id="ARBA00001231"/>
    </source>
</evidence>
<dbReference type="GO" id="GO:0030203">
    <property type="term" value="P:glycosaminoglycan metabolic process"/>
    <property type="evidence" value="ECO:0007669"/>
    <property type="project" value="TreeGrafter"/>
</dbReference>
<evidence type="ECO:0000256" key="12">
    <source>
        <dbReference type="PIRSR" id="PIRSR625705-1"/>
    </source>
</evidence>
<evidence type="ECO:0000313" key="15">
    <source>
        <dbReference type="EMBL" id="CAJ0587551.1"/>
    </source>
</evidence>
<keyword evidence="4" id="KW-0732">Signal</keyword>